<dbReference type="PANTHER" id="PTHR42264">
    <property type="entry name" value="EPHRIN_REC_LIKE DOMAIN-CONTAINING PROTEIN"/>
    <property type="match status" value="1"/>
</dbReference>
<dbReference type="EMBL" id="MLAK01000749">
    <property type="protein sequence ID" value="OHT05691.1"/>
    <property type="molecule type" value="Genomic_DNA"/>
</dbReference>
<dbReference type="SUPFAM" id="SSF50978">
    <property type="entry name" value="WD40 repeat-like"/>
    <property type="match status" value="1"/>
</dbReference>
<feature type="transmembrane region" description="Helical" evidence="1">
    <location>
        <begin position="103"/>
        <end position="120"/>
    </location>
</feature>
<sequence length="2493" mass="287533">MKPLREQWIFHKNDIPLVRLISIRSDLSTPLPEKVADFKNDPIFLHLPTFPTKNIKEFYYSLVDGHGLQKSLETLGFKMIFNFEFIDSLTTNFIEKRKLLPDVYVFSFLYYALAFIYYFPSIEKSLLNNESTFSGKCENNNYKKMTVTETPEGFEKIGGFQPSLNIENDEKENSEKKGKDTIISYILKFLNIVNNCATSNFSIYVCDIFKELMKVILEKDEIIEWNILLLNSILEQIVLNRSYDSQMSSILIQILTKITSLGNLSLVDPFLSIIVVLFEDHRPVVNFSNYSTVVSLISDFICDLNLNALIVLGYCSQREKSDTIKEVYQMLPNYILSHLNKHKVLFDPKELFPKFSVERRKSKGAINNLNIDKNSSQDNSEAICEIKLNSDKNEKDENEEIEFETPPENLIHCESKLIDFCVDYLQSYVSRFNSFFTLSSQEYTIQFINSLVCISRMVNRSNHSIDFTILIASLLRIFHLKQTVSLSIPFFLDSLVFNPDYSIFSHNEIDPTVSKIRNSIFNIISELDSTLFYQFIEGAASHPLLLAEHIMRLSYKFGNLFFSKTSILHSLLSSINLLQHTNNYLIGNVYYAHHKAARTVILSVVISLLENNAIAYQCFSDSNFCTSFMNLLLENSTTDIAIDIFVKCISQFPTLPESTTYFISFILQSCQDSINLHENNINNHNNTSNLIEKREENNQIMISENKHDTQVACSLIKAIISATSHNISLGVSVSSIFDNTLRFLKLCNDPETLGMTMSICALITTSQNSIEVNSERYNLILDIIYKIEQNEPSDSTLQSFLNQMNASTNTAIDQMFLIQSFDVIPLILVAFSKSERINTIIDLFQRLCLYSVKNIIQCHNGDLSLILLKSLIGPFSYKNRKIEFKITEDSIDSILKLISTIVSCRSSIIVNNSFLRLIFPNPETKEFLPISNKAVISLYQLFSHIDETAFQICTEAPVYTVNSVEGDRLYEGFAFSFLVKIDFPNIMQINGRFIFLQIKDSFNRILELYQQQESMIIRYESPTLKTSTTVAIPIPSNKCVCISAFIFREDNRTIVYFKLGNNISDDVLFKTVTFEKKVDVSIGFTSDVTIPPNELSPISMSNFALFLPPFDDVWFDTLASNGFVEMNRFPNISFSNYSPNTVIHTRAKRENMSISSLMPLHTKLLDFLDIFNHIEKQSPLFIELVIGCMFFFTNCLKSPMTGSSISIVPDHINEIGHLSNMTKIPESILTNLYKTYDHNFVIHMNEVSVFFSAIFNTEIRSEHYILSTCFKLIESATNTENQLEILETVILNLWFWFTCENKKSFNKNLRQLNNFLSQFAFDSLSKENDLFVEFLIQSHLLMNYSTEVIPDLNSYRFRILEAIPMNIHSIEVVVSIILYINDQNIQILQINNANNTDQNENMLNNFTEMINYLEFLGHMTLQLKLKFPKKLLIALTDISTYSSSAVVSSLISLLKIAAGDNLNHYLLCIALKTNNRESLDKIESDSFDMICIKAIKFESIEILLDYAKRSDVSLRNHEMWWFWIALTAAIMQREEIIVLIVSNLAYFDQSQFINMYLMFISIFSLLRATNAFPGIFNMFRCFISSVLEHVLINNTSFSKQAQFSIALLAFFACFYKLKENKPSKALLRIFNNVTLFKDSSNMYSGNQMHQFNPKNLTLQNLKMIFSIDFESYHFKYWLSHSKHYDMRSLTHLRVINSSLINDFEGIVSNKLICLFLDEMIHNHHINISLAEEIFPKIENSDKCLLINDLKKQTENCWASVKSLIYSSSHSFKYSDLFLSYCSFEMYRFSKICNAAKEASLYYQSKQTEMNQNISLSRFVRFPLYFSYYFNSSKTNQSNNHNNNFQIFLNNFNANIISNLMSNNINESNSQYKNSNKDKNIKRKTTSFRCQMITIKGPVLSTFILANKEFRILKVGQPIIRIPYHTIKFITTFRIGCIEVFVSAFQSFLLAMQQTDIEIILDQQKYFPFPVLKDSNEIVQSTLESYVNRRISVFDLILALNFASGRSFNDLSYFPMCPIFWEGKFRSSLSDIENRNYSKAVFSWYSFLFQYANQDSYQDPHQNQNNNQEGMIKIEDFLKNAPNCITPHLFTINCSFHNPFSDITEEKLLRNIYHNRKMLEKKPFKEQVTKWLQLQFNVTFPQMKSPIVNFEISNLLQKKDSNEISVLGKTKPVELCYFFDGFKDAFAMITSSHSMKIYGISSENDQIIKKAGKIEEKFDLTVNEFLFCVLRHAVVVINKTMCYAYRLSFGFKNSKISFSTYITDVCGINDLLVVVIDKHIIQIIDIENLPDDDSVEQKGNHFGGYFDSNSLIEGEFQTANNNIRFLAAEDCEIEFITSSIDFDVIVYQTSDYKITVVSVSDAQILSSISLTQKVSQILITEENGLLILKLENEIEVFTMNGKFLNKCEFHSKFANVTSCRSPKGVDFIFYIDERGDLGMFEAIDPSKRKIILSGLKNIVAMKVSRKKTCIFLISQIGEILSFPINFNILFELCI</sequence>
<evidence type="ECO:0000313" key="2">
    <source>
        <dbReference type="EMBL" id="OHT05691.1"/>
    </source>
</evidence>
<dbReference type="GeneID" id="94827436"/>
<name>A0A1J4K3D3_9EUKA</name>
<dbReference type="InterPro" id="IPR036372">
    <property type="entry name" value="BEACH_dom_sf"/>
</dbReference>
<keyword evidence="1" id="KW-1133">Transmembrane helix</keyword>
<comment type="caution">
    <text evidence="2">The sequence shown here is derived from an EMBL/GenBank/DDBJ whole genome shotgun (WGS) entry which is preliminary data.</text>
</comment>
<evidence type="ECO:0000313" key="3">
    <source>
        <dbReference type="Proteomes" id="UP000179807"/>
    </source>
</evidence>
<reference evidence="2" key="1">
    <citation type="submission" date="2016-10" db="EMBL/GenBank/DDBJ databases">
        <authorList>
            <person name="Benchimol M."/>
            <person name="Almeida L.G."/>
            <person name="Vasconcelos A.T."/>
            <person name="Perreira-Neves A."/>
            <person name="Rosa I.A."/>
            <person name="Tasca T."/>
            <person name="Bogo M.R."/>
            <person name="de Souza W."/>
        </authorList>
    </citation>
    <scope>NUCLEOTIDE SEQUENCE [LARGE SCALE GENOMIC DNA]</scope>
    <source>
        <strain evidence="2">K</strain>
    </source>
</reference>
<organism evidence="2 3">
    <name type="scientific">Tritrichomonas foetus</name>
    <dbReference type="NCBI Taxonomy" id="1144522"/>
    <lineage>
        <taxon>Eukaryota</taxon>
        <taxon>Metamonada</taxon>
        <taxon>Parabasalia</taxon>
        <taxon>Tritrichomonadida</taxon>
        <taxon>Tritrichomonadidae</taxon>
        <taxon>Tritrichomonas</taxon>
    </lineage>
</organism>
<dbReference type="VEuPathDB" id="TrichDB:TRFO_05834"/>
<keyword evidence="1" id="KW-0472">Membrane</keyword>
<gene>
    <name evidence="2" type="ORF">TRFO_05834</name>
</gene>
<keyword evidence="1" id="KW-0812">Transmembrane</keyword>
<evidence type="ECO:0008006" key="4">
    <source>
        <dbReference type="Google" id="ProtNLM"/>
    </source>
</evidence>
<protein>
    <recommendedName>
        <fullName evidence="4">BEACH domain-containing protein</fullName>
    </recommendedName>
</protein>
<proteinExistence type="predicted"/>
<dbReference type="InterPro" id="IPR036322">
    <property type="entry name" value="WD40_repeat_dom_sf"/>
</dbReference>
<accession>A0A1J4K3D3</accession>
<dbReference type="RefSeq" id="XP_068358827.1">
    <property type="nucleotide sequence ID" value="XM_068492732.1"/>
</dbReference>
<evidence type="ECO:0000256" key="1">
    <source>
        <dbReference type="SAM" id="Phobius"/>
    </source>
</evidence>
<dbReference type="SUPFAM" id="SSF81837">
    <property type="entry name" value="BEACH domain"/>
    <property type="match status" value="1"/>
</dbReference>
<keyword evidence="3" id="KW-1185">Reference proteome</keyword>
<dbReference type="Proteomes" id="UP000179807">
    <property type="component" value="Unassembled WGS sequence"/>
</dbReference>